<name>A0A1F5TNA9_9BACT</name>
<dbReference type="Pfam" id="PF18893">
    <property type="entry name" value="DUF5652"/>
    <property type="match status" value="1"/>
</dbReference>
<reference evidence="3 4" key="1">
    <citation type="journal article" date="2016" name="Nat. Commun.">
        <title>Thousands of microbial genomes shed light on interconnected biogeochemical processes in an aquifer system.</title>
        <authorList>
            <person name="Anantharaman K."/>
            <person name="Brown C.T."/>
            <person name="Hug L.A."/>
            <person name="Sharon I."/>
            <person name="Castelle C.J."/>
            <person name="Probst A.J."/>
            <person name="Thomas B.C."/>
            <person name="Singh A."/>
            <person name="Wilkins M.J."/>
            <person name="Karaoz U."/>
            <person name="Brodie E.L."/>
            <person name="Williams K.H."/>
            <person name="Hubbard S.S."/>
            <person name="Banfield J.F."/>
        </authorList>
    </citation>
    <scope>NUCLEOTIDE SEQUENCE [LARGE SCALE GENOMIC DNA]</scope>
</reference>
<gene>
    <name evidence="3" type="ORF">A2477_01510</name>
</gene>
<evidence type="ECO:0000313" key="3">
    <source>
        <dbReference type="EMBL" id="OGF40269.1"/>
    </source>
</evidence>
<keyword evidence="1" id="KW-0472">Membrane</keyword>
<dbReference type="Proteomes" id="UP000177939">
    <property type="component" value="Unassembled WGS sequence"/>
</dbReference>
<feature type="domain" description="DUF5652" evidence="2">
    <location>
        <begin position="6"/>
        <end position="61"/>
    </location>
</feature>
<evidence type="ECO:0000256" key="1">
    <source>
        <dbReference type="SAM" id="Phobius"/>
    </source>
</evidence>
<sequence>MWGTWGWGMISLLAIWSLAWKGVALWRAARNEHLPWFIALLIINTAGILEIIYILVFSDTKGKKR</sequence>
<keyword evidence="1" id="KW-0812">Transmembrane</keyword>
<evidence type="ECO:0000313" key="4">
    <source>
        <dbReference type="Proteomes" id="UP000177939"/>
    </source>
</evidence>
<dbReference type="AlphaFoldDB" id="A0A1F5TNA9"/>
<proteinExistence type="predicted"/>
<comment type="caution">
    <text evidence="3">The sequence shown here is derived from an EMBL/GenBank/DDBJ whole genome shotgun (WGS) entry which is preliminary data.</text>
</comment>
<feature type="transmembrane region" description="Helical" evidence="1">
    <location>
        <begin position="34"/>
        <end position="56"/>
    </location>
</feature>
<evidence type="ECO:0000259" key="2">
    <source>
        <dbReference type="Pfam" id="PF18893"/>
    </source>
</evidence>
<dbReference type="EMBL" id="MFGL01000028">
    <property type="protein sequence ID" value="OGF40269.1"/>
    <property type="molecule type" value="Genomic_DNA"/>
</dbReference>
<keyword evidence="1" id="KW-1133">Transmembrane helix</keyword>
<dbReference type="InterPro" id="IPR043712">
    <property type="entry name" value="DUF5652"/>
</dbReference>
<accession>A0A1F5TNA9</accession>
<organism evidence="3 4">
    <name type="scientific">Candidatus Falkowbacteria bacterium RIFOXYC2_FULL_47_12</name>
    <dbReference type="NCBI Taxonomy" id="1798004"/>
    <lineage>
        <taxon>Bacteria</taxon>
        <taxon>Candidatus Falkowiibacteriota</taxon>
    </lineage>
</organism>
<protein>
    <recommendedName>
        <fullName evidence="2">DUF5652 domain-containing protein</fullName>
    </recommendedName>
</protein>